<evidence type="ECO:0000313" key="2">
    <source>
        <dbReference type="EMBL" id="PEN05763.1"/>
    </source>
</evidence>
<sequence>MGPGLAFVLLIGVAMVVVTLQLFAVDPMLGLAAIMVFAGSAFVYGAIELADRTVSHEALSVALRVRAIGLVLIGLGTLFGALMYLVF</sequence>
<keyword evidence="3" id="KW-1185">Reference proteome</keyword>
<name>A0A2H3NJC3_9BACT</name>
<dbReference type="EMBL" id="PDEP01000011">
    <property type="protein sequence ID" value="PEN05763.1"/>
    <property type="molecule type" value="Genomic_DNA"/>
</dbReference>
<organism evidence="2 3">
    <name type="scientific">Longimonas halophila</name>
    <dbReference type="NCBI Taxonomy" id="1469170"/>
    <lineage>
        <taxon>Bacteria</taxon>
        <taxon>Pseudomonadati</taxon>
        <taxon>Rhodothermota</taxon>
        <taxon>Rhodothermia</taxon>
        <taxon>Rhodothermales</taxon>
        <taxon>Salisaetaceae</taxon>
        <taxon>Longimonas</taxon>
    </lineage>
</organism>
<proteinExistence type="predicted"/>
<keyword evidence="1" id="KW-0472">Membrane</keyword>
<keyword evidence="1" id="KW-0812">Transmembrane</keyword>
<feature type="transmembrane region" description="Helical" evidence="1">
    <location>
        <begin position="6"/>
        <end position="24"/>
    </location>
</feature>
<evidence type="ECO:0000256" key="1">
    <source>
        <dbReference type="SAM" id="Phobius"/>
    </source>
</evidence>
<feature type="transmembrane region" description="Helical" evidence="1">
    <location>
        <begin position="67"/>
        <end position="86"/>
    </location>
</feature>
<keyword evidence="1" id="KW-1133">Transmembrane helix</keyword>
<accession>A0A2H3NJC3</accession>
<dbReference type="AlphaFoldDB" id="A0A2H3NJC3"/>
<protein>
    <submittedName>
        <fullName evidence="2">Uncharacterized protein</fullName>
    </submittedName>
</protein>
<comment type="caution">
    <text evidence="2">The sequence shown here is derived from an EMBL/GenBank/DDBJ whole genome shotgun (WGS) entry which is preliminary data.</text>
</comment>
<reference evidence="2 3" key="1">
    <citation type="submission" date="2017-10" db="EMBL/GenBank/DDBJ databases">
        <title>Draft genome of Longimonas halophila.</title>
        <authorList>
            <person name="Goh K.M."/>
            <person name="Shamsir M.S."/>
            <person name="Lim S.W."/>
        </authorList>
    </citation>
    <scope>NUCLEOTIDE SEQUENCE [LARGE SCALE GENOMIC DNA]</scope>
    <source>
        <strain evidence="2 3">KCTC 42399</strain>
    </source>
</reference>
<feature type="transmembrane region" description="Helical" evidence="1">
    <location>
        <begin position="29"/>
        <end position="47"/>
    </location>
</feature>
<dbReference type="Proteomes" id="UP000221024">
    <property type="component" value="Unassembled WGS sequence"/>
</dbReference>
<gene>
    <name evidence="2" type="ORF">CRI93_11705</name>
</gene>
<evidence type="ECO:0000313" key="3">
    <source>
        <dbReference type="Proteomes" id="UP000221024"/>
    </source>
</evidence>